<proteinExistence type="predicted"/>
<dbReference type="EMBL" id="VSSQ01092321">
    <property type="protein sequence ID" value="MPN37586.1"/>
    <property type="molecule type" value="Genomic_DNA"/>
</dbReference>
<reference evidence="1" key="1">
    <citation type="submission" date="2019-08" db="EMBL/GenBank/DDBJ databases">
        <authorList>
            <person name="Kucharzyk K."/>
            <person name="Murdoch R.W."/>
            <person name="Higgins S."/>
            <person name="Loffler F."/>
        </authorList>
    </citation>
    <scope>NUCLEOTIDE SEQUENCE</scope>
</reference>
<organism evidence="1">
    <name type="scientific">bioreactor metagenome</name>
    <dbReference type="NCBI Taxonomy" id="1076179"/>
    <lineage>
        <taxon>unclassified sequences</taxon>
        <taxon>metagenomes</taxon>
        <taxon>ecological metagenomes</taxon>
    </lineage>
</organism>
<evidence type="ECO:0000313" key="1">
    <source>
        <dbReference type="EMBL" id="MPN37586.1"/>
    </source>
</evidence>
<dbReference type="AlphaFoldDB" id="A0A645HG91"/>
<name>A0A645HG91_9ZZZZ</name>
<sequence length="161" mass="17168">MLVQIGAITLPSTFDPCIPVNHNTLSKKNDKNCGTGPFPAVTNGSKTLFVIEGIFHCNTCDSNHEISRTTIDGINAVKASKTIGGTPAGNLIVKFLFIRNLYISTAAIDINIAANIPELPKFAVSITNFPSSVLNIGKNIIKLKNPINAVTIGFTFDPLSL</sequence>
<gene>
    <name evidence="1" type="ORF">SDC9_185106</name>
</gene>
<protein>
    <submittedName>
        <fullName evidence="1">Uncharacterized protein</fullName>
    </submittedName>
</protein>
<comment type="caution">
    <text evidence="1">The sequence shown here is derived from an EMBL/GenBank/DDBJ whole genome shotgun (WGS) entry which is preliminary data.</text>
</comment>
<accession>A0A645HG91</accession>